<keyword evidence="9" id="KW-0812">Transmembrane</keyword>
<reference evidence="11" key="2">
    <citation type="submission" date="2020-09" db="EMBL/GenBank/DDBJ databases">
        <authorList>
            <person name="Sun Q."/>
            <person name="Zhou Y."/>
        </authorList>
    </citation>
    <scope>NUCLEOTIDE SEQUENCE</scope>
    <source>
        <strain evidence="11">CGMCC 1.12754</strain>
    </source>
</reference>
<evidence type="ECO:0000256" key="7">
    <source>
        <dbReference type="ARBA" id="ARBA00023239"/>
    </source>
</evidence>
<feature type="domain" description="NAD(P)-binding" evidence="10">
    <location>
        <begin position="9"/>
        <end position="330"/>
    </location>
</feature>
<dbReference type="RefSeq" id="WP_188454231.1">
    <property type="nucleotide sequence ID" value="NZ_BMFR01000002.1"/>
</dbReference>
<comment type="caution">
    <text evidence="11">The sequence shown here is derived from an EMBL/GenBank/DDBJ whole genome shotgun (WGS) entry which is preliminary data.</text>
</comment>
<dbReference type="CDD" id="cd05246">
    <property type="entry name" value="dTDP_GD_SDR_e"/>
    <property type="match status" value="1"/>
</dbReference>
<gene>
    <name evidence="11" type="primary">rmlB</name>
    <name evidence="11" type="ORF">GCM10011398_09900</name>
</gene>
<dbReference type="NCBIfam" id="TIGR01181">
    <property type="entry name" value="dTDP_gluc_dehyt"/>
    <property type="match status" value="1"/>
</dbReference>
<accession>A0A917H5M7</accession>
<feature type="transmembrane region" description="Helical" evidence="9">
    <location>
        <begin position="7"/>
        <end position="26"/>
    </location>
</feature>
<comment type="similarity">
    <text evidence="3 8">Belongs to the NAD(P)-dependent epimerase/dehydratase family. dTDP-glucose dehydratase subfamily.</text>
</comment>
<dbReference type="GO" id="GO:0009225">
    <property type="term" value="P:nucleotide-sugar metabolic process"/>
    <property type="evidence" value="ECO:0007669"/>
    <property type="project" value="InterPro"/>
</dbReference>
<dbReference type="Proteomes" id="UP000622860">
    <property type="component" value="Unassembled WGS sequence"/>
</dbReference>
<comment type="catalytic activity">
    <reaction evidence="1 8">
        <text>dTDP-alpha-D-glucose = dTDP-4-dehydro-6-deoxy-alpha-D-glucose + H2O</text>
        <dbReference type="Rhea" id="RHEA:17221"/>
        <dbReference type="ChEBI" id="CHEBI:15377"/>
        <dbReference type="ChEBI" id="CHEBI:57477"/>
        <dbReference type="ChEBI" id="CHEBI:57649"/>
        <dbReference type="EC" id="4.2.1.46"/>
    </reaction>
</comment>
<comment type="cofactor">
    <cofactor evidence="2 8">
        <name>NAD(+)</name>
        <dbReference type="ChEBI" id="CHEBI:57540"/>
    </cofactor>
</comment>
<dbReference type="Gene3D" id="3.40.50.720">
    <property type="entry name" value="NAD(P)-binding Rossmann-like Domain"/>
    <property type="match status" value="1"/>
</dbReference>
<keyword evidence="6" id="KW-0520">NAD</keyword>
<dbReference type="EMBL" id="BMFR01000002">
    <property type="protein sequence ID" value="GGG68085.1"/>
    <property type="molecule type" value="Genomic_DNA"/>
</dbReference>
<dbReference type="InterPro" id="IPR036291">
    <property type="entry name" value="NAD(P)-bd_dom_sf"/>
</dbReference>
<organism evidence="11 12">
    <name type="scientific">Virgibacillus oceani</name>
    <dbReference type="NCBI Taxonomy" id="1479511"/>
    <lineage>
        <taxon>Bacteria</taxon>
        <taxon>Bacillati</taxon>
        <taxon>Bacillota</taxon>
        <taxon>Bacilli</taxon>
        <taxon>Bacillales</taxon>
        <taxon>Bacillaceae</taxon>
        <taxon>Virgibacillus</taxon>
    </lineage>
</organism>
<protein>
    <recommendedName>
        <fullName evidence="5 8">dTDP-glucose 4,6-dehydratase</fullName>
        <ecNumber evidence="4 8">4.2.1.46</ecNumber>
    </recommendedName>
</protein>
<dbReference type="Gene3D" id="3.90.25.10">
    <property type="entry name" value="UDP-galactose 4-epimerase, domain 1"/>
    <property type="match status" value="1"/>
</dbReference>
<dbReference type="Pfam" id="PF16363">
    <property type="entry name" value="GDP_Man_Dehyd"/>
    <property type="match status" value="1"/>
</dbReference>
<dbReference type="AlphaFoldDB" id="A0A917H5M7"/>
<dbReference type="PANTHER" id="PTHR43000">
    <property type="entry name" value="DTDP-D-GLUCOSE 4,6-DEHYDRATASE-RELATED"/>
    <property type="match status" value="1"/>
</dbReference>
<evidence type="ECO:0000256" key="9">
    <source>
        <dbReference type="SAM" id="Phobius"/>
    </source>
</evidence>
<dbReference type="FunFam" id="3.40.50.720:FF:000304">
    <property type="entry name" value="UDP-glucose 4,6-dehydratase"/>
    <property type="match status" value="1"/>
</dbReference>
<dbReference type="GO" id="GO:0008460">
    <property type="term" value="F:dTDP-glucose 4,6-dehydratase activity"/>
    <property type="evidence" value="ECO:0007669"/>
    <property type="project" value="UniProtKB-EC"/>
</dbReference>
<dbReference type="EC" id="4.2.1.46" evidence="4 8"/>
<dbReference type="InterPro" id="IPR005888">
    <property type="entry name" value="dTDP_Gluc_deHydtase"/>
</dbReference>
<keyword evidence="9" id="KW-1133">Transmembrane helix</keyword>
<evidence type="ECO:0000313" key="12">
    <source>
        <dbReference type="Proteomes" id="UP000622860"/>
    </source>
</evidence>
<evidence type="ECO:0000313" key="11">
    <source>
        <dbReference type="EMBL" id="GGG68085.1"/>
    </source>
</evidence>
<evidence type="ECO:0000256" key="3">
    <source>
        <dbReference type="ARBA" id="ARBA00008178"/>
    </source>
</evidence>
<evidence type="ECO:0000256" key="4">
    <source>
        <dbReference type="ARBA" id="ARBA00011990"/>
    </source>
</evidence>
<evidence type="ECO:0000259" key="10">
    <source>
        <dbReference type="Pfam" id="PF16363"/>
    </source>
</evidence>
<evidence type="ECO:0000256" key="6">
    <source>
        <dbReference type="ARBA" id="ARBA00023027"/>
    </source>
</evidence>
<name>A0A917H5M7_9BACI</name>
<keyword evidence="12" id="KW-1185">Reference proteome</keyword>
<evidence type="ECO:0000256" key="5">
    <source>
        <dbReference type="ARBA" id="ARBA00016977"/>
    </source>
</evidence>
<dbReference type="InterPro" id="IPR016040">
    <property type="entry name" value="NAD(P)-bd_dom"/>
</dbReference>
<sequence>MNNRQPTLLVTGGAGFIGSNFITYFLNKYPEQQLINFDKLTYAGLTNNLNEVENLDTYHFIKGDIADEKAVNEVFTSFDILGVINFAAESHVDRSIQNPKAFIETNVLGTNVLLQAARNTWEKQGVLTNRRFHQISTDEIYGSLGATGKFHEYTLYDPRNPYSASKAGANLLVKSFGHTYGMDVVISSSSNNFGPKQHSEKLIPTIISKALELKPIPIYGDGKHIRDWLYVMDHCRALELIFHHGKTLETYNIGGGNERTNVELAMEVCEILDLLKPEIKSEVAIESFKDLITFTVDRQGHDRRYAVDDTKLRQTLGWKPDITFKSGLYQTVDWYAEQWNNITL</sequence>
<evidence type="ECO:0000256" key="8">
    <source>
        <dbReference type="RuleBase" id="RU004473"/>
    </source>
</evidence>
<keyword evidence="7 8" id="KW-0456">Lyase</keyword>
<keyword evidence="9" id="KW-0472">Membrane</keyword>
<evidence type="ECO:0000256" key="1">
    <source>
        <dbReference type="ARBA" id="ARBA00001539"/>
    </source>
</evidence>
<evidence type="ECO:0000256" key="2">
    <source>
        <dbReference type="ARBA" id="ARBA00001911"/>
    </source>
</evidence>
<proteinExistence type="inferred from homology"/>
<reference evidence="11" key="1">
    <citation type="journal article" date="2014" name="Int. J. Syst. Evol. Microbiol.">
        <title>Complete genome sequence of Corynebacterium casei LMG S-19264T (=DSM 44701T), isolated from a smear-ripened cheese.</title>
        <authorList>
            <consortium name="US DOE Joint Genome Institute (JGI-PGF)"/>
            <person name="Walter F."/>
            <person name="Albersmeier A."/>
            <person name="Kalinowski J."/>
            <person name="Ruckert C."/>
        </authorList>
    </citation>
    <scope>NUCLEOTIDE SEQUENCE</scope>
    <source>
        <strain evidence="11">CGMCC 1.12754</strain>
    </source>
</reference>
<dbReference type="SUPFAM" id="SSF51735">
    <property type="entry name" value="NAD(P)-binding Rossmann-fold domains"/>
    <property type="match status" value="1"/>
</dbReference>